<protein>
    <submittedName>
        <fullName evidence="1">Uncharacterized protein</fullName>
    </submittedName>
</protein>
<organism evidence="1 2">
    <name type="scientific">Paraburkholderia tuberum</name>
    <dbReference type="NCBI Taxonomy" id="157910"/>
    <lineage>
        <taxon>Bacteria</taxon>
        <taxon>Pseudomonadati</taxon>
        <taxon>Pseudomonadota</taxon>
        <taxon>Betaproteobacteria</taxon>
        <taxon>Burkholderiales</taxon>
        <taxon>Burkholderiaceae</taxon>
        <taxon>Paraburkholderia</taxon>
    </lineage>
</organism>
<accession>A0A1H1IYZ5</accession>
<gene>
    <name evidence="1" type="ORF">SAMN05445850_3865</name>
</gene>
<reference evidence="2" key="1">
    <citation type="submission" date="2016-10" db="EMBL/GenBank/DDBJ databases">
        <authorList>
            <person name="Varghese N."/>
            <person name="Submissions S."/>
        </authorList>
    </citation>
    <scope>NUCLEOTIDE SEQUENCE [LARGE SCALE GENOMIC DNA]</scope>
    <source>
        <strain evidence="2">DUS833</strain>
    </source>
</reference>
<evidence type="ECO:0000313" key="2">
    <source>
        <dbReference type="Proteomes" id="UP000199365"/>
    </source>
</evidence>
<name>A0A1H1IYZ5_9BURK</name>
<evidence type="ECO:0000313" key="1">
    <source>
        <dbReference type="EMBL" id="SDR42922.1"/>
    </source>
</evidence>
<dbReference type="EMBL" id="FNKX01000002">
    <property type="protein sequence ID" value="SDR42922.1"/>
    <property type="molecule type" value="Genomic_DNA"/>
</dbReference>
<proteinExistence type="predicted"/>
<dbReference type="AlphaFoldDB" id="A0A1H1IYZ5"/>
<dbReference type="RefSeq" id="WP_167368686.1">
    <property type="nucleotide sequence ID" value="NZ_FNKX01000002.1"/>
</dbReference>
<keyword evidence="2" id="KW-1185">Reference proteome</keyword>
<dbReference type="Proteomes" id="UP000199365">
    <property type="component" value="Unassembled WGS sequence"/>
</dbReference>
<sequence length="48" mass="5319">MYRKKITIYDFVRPAAESADASDAMAVPVTFDALSIKRHSTGETMTKP</sequence>